<sequence length="120" mass="13325">MHIAAFVIPVPEARRAAYLAWARDSAALLRRLGCLEVVEAWEDHIPDGSRTDFRKAVAAEPGERIVLMWQIWPSRAMMEAAEAAIAEDPRGSDPAEVPFDQRRLILGTFAPILTMGRDGD</sequence>
<reference evidence="1 2" key="1">
    <citation type="journal article" date="2011" name="Syst. Appl. Microbiol.">
        <title>Defluviimonas denitrificans gen. nov., sp. nov., and Pararhodobacter aggregans gen. nov., sp. nov., non-phototrophic Rhodobacteraceae from the biofilter of a marine aquaculture.</title>
        <authorList>
            <person name="Foesel B.U."/>
            <person name="Drake H.L."/>
            <person name="Schramm A."/>
        </authorList>
    </citation>
    <scope>NUCLEOTIDE SEQUENCE [LARGE SCALE GENOMIC DNA]</scope>
    <source>
        <strain evidence="1 2">D1-19</strain>
    </source>
</reference>
<dbReference type="InterPro" id="IPR011008">
    <property type="entry name" value="Dimeric_a/b-barrel"/>
</dbReference>
<evidence type="ECO:0000313" key="1">
    <source>
        <dbReference type="EMBL" id="PVE48765.1"/>
    </source>
</evidence>
<dbReference type="Gene3D" id="3.30.70.100">
    <property type="match status" value="1"/>
</dbReference>
<organism evidence="1 2">
    <name type="scientific">Pararhodobacter aggregans</name>
    <dbReference type="NCBI Taxonomy" id="404875"/>
    <lineage>
        <taxon>Bacteria</taxon>
        <taxon>Pseudomonadati</taxon>
        <taxon>Pseudomonadota</taxon>
        <taxon>Alphaproteobacteria</taxon>
        <taxon>Rhodobacterales</taxon>
        <taxon>Paracoccaceae</taxon>
        <taxon>Pararhodobacter</taxon>
    </lineage>
</organism>
<dbReference type="InterPro" id="IPR009874">
    <property type="entry name" value="DUF1428"/>
</dbReference>
<keyword evidence="2" id="KW-1185">Reference proteome</keyword>
<comment type="caution">
    <text evidence="1">The sequence shown here is derived from an EMBL/GenBank/DDBJ whole genome shotgun (WGS) entry which is preliminary data.</text>
</comment>
<dbReference type="Pfam" id="PF07237">
    <property type="entry name" value="DUF1428"/>
    <property type="match status" value="1"/>
</dbReference>
<evidence type="ECO:0000313" key="2">
    <source>
        <dbReference type="Proteomes" id="UP000244810"/>
    </source>
</evidence>
<accession>A0A2T7UVF7</accession>
<dbReference type="EMBL" id="QDDR01000002">
    <property type="protein sequence ID" value="PVE48765.1"/>
    <property type="molecule type" value="Genomic_DNA"/>
</dbReference>
<dbReference type="RefSeq" id="WP_107750277.1">
    <property type="nucleotide sequence ID" value="NZ_QBKF01000002.1"/>
</dbReference>
<dbReference type="OrthoDB" id="9792392at2"/>
<protein>
    <submittedName>
        <fullName evidence="1">DUF1428 domain-containing protein</fullName>
    </submittedName>
</protein>
<gene>
    <name evidence="1" type="ORF">DDE23_06865</name>
</gene>
<dbReference type="Proteomes" id="UP000244810">
    <property type="component" value="Unassembled WGS sequence"/>
</dbReference>
<proteinExistence type="predicted"/>
<dbReference type="AlphaFoldDB" id="A0A2T7UVF7"/>
<dbReference type="SUPFAM" id="SSF54909">
    <property type="entry name" value="Dimeric alpha+beta barrel"/>
    <property type="match status" value="1"/>
</dbReference>
<name>A0A2T7UVF7_9RHOB</name>